<dbReference type="PANTHER" id="PTHR43731:SF28">
    <property type="entry name" value="PRESENILIN-ASSOCIATED RHOMBOID-LIKE PROTEIN A, MITOCHONDRIAL"/>
    <property type="match status" value="1"/>
</dbReference>
<evidence type="ECO:0000256" key="13">
    <source>
        <dbReference type="SAM" id="Phobius"/>
    </source>
</evidence>
<dbReference type="Proteomes" id="UP000265140">
    <property type="component" value="Chromosome 3"/>
</dbReference>
<evidence type="ECO:0000256" key="6">
    <source>
        <dbReference type="ARBA" id="ARBA00022792"/>
    </source>
</evidence>
<evidence type="ECO:0000313" key="16">
    <source>
        <dbReference type="Proteomes" id="UP000265140"/>
    </source>
</evidence>
<evidence type="ECO:0000256" key="5">
    <source>
        <dbReference type="ARBA" id="ARBA00022692"/>
    </source>
</evidence>
<feature type="transmembrane region" description="Helical" evidence="13">
    <location>
        <begin position="100"/>
        <end position="119"/>
    </location>
</feature>
<keyword evidence="6" id="KW-0999">Mitochondrion inner membrane</keyword>
<accession>A0AAY5KVM1</accession>
<dbReference type="GO" id="GO:0004252">
    <property type="term" value="F:serine-type endopeptidase activity"/>
    <property type="evidence" value="ECO:0007669"/>
    <property type="project" value="InterPro"/>
</dbReference>
<keyword evidence="9 13" id="KW-1133">Transmembrane helix</keyword>
<feature type="region of interest" description="Disordered" evidence="12">
    <location>
        <begin position="39"/>
        <end position="69"/>
    </location>
</feature>
<evidence type="ECO:0000256" key="9">
    <source>
        <dbReference type="ARBA" id="ARBA00022989"/>
    </source>
</evidence>
<keyword evidence="10" id="KW-0496">Mitochondrion</keyword>
<evidence type="ECO:0000256" key="10">
    <source>
        <dbReference type="ARBA" id="ARBA00023128"/>
    </source>
</evidence>
<dbReference type="GO" id="GO:0006465">
    <property type="term" value="P:signal peptide processing"/>
    <property type="evidence" value="ECO:0007669"/>
    <property type="project" value="TreeGrafter"/>
</dbReference>
<name>A0AAY5KVM1_ESOLU</name>
<organism evidence="15 16">
    <name type="scientific">Esox lucius</name>
    <name type="common">Northern pike</name>
    <dbReference type="NCBI Taxonomy" id="8010"/>
    <lineage>
        <taxon>Eukaryota</taxon>
        <taxon>Metazoa</taxon>
        <taxon>Chordata</taxon>
        <taxon>Craniata</taxon>
        <taxon>Vertebrata</taxon>
        <taxon>Euteleostomi</taxon>
        <taxon>Actinopterygii</taxon>
        <taxon>Neopterygii</taxon>
        <taxon>Teleostei</taxon>
        <taxon>Protacanthopterygii</taxon>
        <taxon>Esociformes</taxon>
        <taxon>Esocidae</taxon>
        <taxon>Esox</taxon>
    </lineage>
</organism>
<dbReference type="Gene3D" id="1.20.1540.10">
    <property type="entry name" value="Rhomboid-like"/>
    <property type="match status" value="1"/>
</dbReference>
<evidence type="ECO:0000256" key="8">
    <source>
        <dbReference type="ARBA" id="ARBA00022946"/>
    </source>
</evidence>
<dbReference type="FunFam" id="1.20.1540.10:FF:000005">
    <property type="entry name" value="Presenilins-associated rhomboid-like protein, mitochondrial"/>
    <property type="match status" value="1"/>
</dbReference>
<dbReference type="InterPro" id="IPR035952">
    <property type="entry name" value="Rhomboid-like_sf"/>
</dbReference>
<dbReference type="PANTHER" id="PTHR43731">
    <property type="entry name" value="RHOMBOID PROTEASE"/>
    <property type="match status" value="1"/>
</dbReference>
<dbReference type="InterPro" id="IPR022764">
    <property type="entry name" value="Peptidase_S54_rhomboid_dom"/>
</dbReference>
<reference evidence="15 16" key="1">
    <citation type="submission" date="2020-02" db="EMBL/GenBank/DDBJ databases">
        <title>Esox lucius (northern pike) genome, fEsoLuc1, primary haplotype.</title>
        <authorList>
            <person name="Myers G."/>
            <person name="Karagic N."/>
            <person name="Meyer A."/>
            <person name="Pippel M."/>
            <person name="Reichard M."/>
            <person name="Winkler S."/>
            <person name="Tracey A."/>
            <person name="Sims Y."/>
            <person name="Howe K."/>
            <person name="Rhie A."/>
            <person name="Formenti G."/>
            <person name="Durbin R."/>
            <person name="Fedrigo O."/>
            <person name="Jarvis E.D."/>
        </authorList>
    </citation>
    <scope>NUCLEOTIDE SEQUENCE [LARGE SCALE GENOMIC DNA]</scope>
</reference>
<keyword evidence="11 13" id="KW-0472">Membrane</keyword>
<dbReference type="GeneID" id="105006886"/>
<dbReference type="EC" id="3.4.21.105" evidence="4"/>
<evidence type="ECO:0000256" key="2">
    <source>
        <dbReference type="ARBA" id="ARBA00004448"/>
    </source>
</evidence>
<keyword evidence="7" id="KW-0378">Hydrolase</keyword>
<comment type="subcellular location">
    <subcellularLocation>
        <location evidence="2">Mitochondrion inner membrane</location>
        <topology evidence="2">Multi-pass membrane protein</topology>
    </subcellularLocation>
</comment>
<keyword evidence="16" id="KW-1185">Reference proteome</keyword>
<feature type="compositionally biased region" description="Basic and acidic residues" evidence="12">
    <location>
        <begin position="40"/>
        <end position="61"/>
    </location>
</feature>
<reference evidence="15" key="2">
    <citation type="submission" date="2025-08" db="UniProtKB">
        <authorList>
            <consortium name="Ensembl"/>
        </authorList>
    </citation>
    <scope>IDENTIFICATION</scope>
</reference>
<feature type="region of interest" description="Disordered" evidence="12">
    <location>
        <begin position="378"/>
        <end position="402"/>
    </location>
</feature>
<dbReference type="InterPro" id="IPR050925">
    <property type="entry name" value="Rhomboid_protease_S54"/>
</dbReference>
<evidence type="ECO:0000256" key="3">
    <source>
        <dbReference type="ARBA" id="ARBA00009045"/>
    </source>
</evidence>
<comment type="catalytic activity">
    <reaction evidence="1">
        <text>Cleaves type-1 transmembrane domains using a catalytic dyad composed of serine and histidine that are contributed by different transmembrane domains.</text>
        <dbReference type="EC" id="3.4.21.105"/>
    </reaction>
</comment>
<dbReference type="Ensembl" id="ENSELUT00000100169.1">
    <property type="protein sequence ID" value="ENSELUP00000092854.1"/>
    <property type="gene ID" value="ENSELUG00000015582.3"/>
</dbReference>
<feature type="transmembrane region" description="Helical" evidence="13">
    <location>
        <begin position="178"/>
        <end position="195"/>
    </location>
</feature>
<sequence>MNMAWRGCFVKLTKTELINSVSTVSRGCRLTLHPQQKCGFRKEARKPETLKRNSGTPKEKVPPPSEAGDAVVLRKAARPPTGAPPPNASPRHTGKLFKPFIFTIGFTGCSFGAAAVLQYESLKSRVQTARDKTNGQASQDTTYWHNWWNQLTDFQKQAILLLSFADDIWSGLTEGQQVASAIIAVNAMVLCCWRIPSMQRSMLKYFIANPASKTRCLPMILSTFSHYSVIHMAANMYVLWTFSSSAVSVLGREQFLAVYLSAGVISTMVSYVCKTAIGGRLRPSLGASGAIMTVLAVVCTEMPEAKLGVLFLPVVSLTAGYALKAIVAVDAAGLVMGWRLFDHAAHLGGALFGVWYVSYGHKLIWRRREPLIKAWHGVRSPGPGGRGGPGGSGSVGGRPGPV</sequence>
<reference evidence="15" key="3">
    <citation type="submission" date="2025-09" db="UniProtKB">
        <authorList>
            <consortium name="Ensembl"/>
        </authorList>
    </citation>
    <scope>IDENTIFICATION</scope>
</reference>
<feature type="transmembrane region" description="Helical" evidence="13">
    <location>
        <begin position="254"/>
        <end position="273"/>
    </location>
</feature>
<keyword evidence="8" id="KW-0809">Transit peptide</keyword>
<dbReference type="AlphaFoldDB" id="A0AAY5KVM1"/>
<feature type="compositionally biased region" description="Gly residues" evidence="12">
    <location>
        <begin position="382"/>
        <end position="402"/>
    </location>
</feature>
<keyword evidence="5 13" id="KW-0812">Transmembrane</keyword>
<dbReference type="RefSeq" id="XP_012987434.1">
    <property type="nucleotide sequence ID" value="XM_013131980.3"/>
</dbReference>
<evidence type="ECO:0000256" key="7">
    <source>
        <dbReference type="ARBA" id="ARBA00022801"/>
    </source>
</evidence>
<evidence type="ECO:0000313" key="15">
    <source>
        <dbReference type="Ensembl" id="ENSELUP00000092854.1"/>
    </source>
</evidence>
<evidence type="ECO:0000256" key="12">
    <source>
        <dbReference type="SAM" id="MobiDB-lite"/>
    </source>
</evidence>
<dbReference type="GO" id="GO:0005743">
    <property type="term" value="C:mitochondrial inner membrane"/>
    <property type="evidence" value="ECO:0007669"/>
    <property type="project" value="UniProtKB-SubCell"/>
</dbReference>
<dbReference type="KEGG" id="els:105006886"/>
<feature type="domain" description="Peptidase S54 rhomboid" evidence="14">
    <location>
        <begin position="218"/>
        <end position="359"/>
    </location>
</feature>
<proteinExistence type="inferred from homology"/>
<feature type="transmembrane region" description="Helical" evidence="13">
    <location>
        <begin position="309"/>
        <end position="329"/>
    </location>
</feature>
<evidence type="ECO:0000256" key="11">
    <source>
        <dbReference type="ARBA" id="ARBA00023136"/>
    </source>
</evidence>
<dbReference type="GeneTree" id="ENSGT00390000013063"/>
<feature type="transmembrane region" description="Helical" evidence="13">
    <location>
        <begin position="216"/>
        <end position="234"/>
    </location>
</feature>
<evidence type="ECO:0000259" key="14">
    <source>
        <dbReference type="Pfam" id="PF01694"/>
    </source>
</evidence>
<dbReference type="Pfam" id="PF01694">
    <property type="entry name" value="Rhomboid"/>
    <property type="match status" value="1"/>
</dbReference>
<evidence type="ECO:0000256" key="1">
    <source>
        <dbReference type="ARBA" id="ARBA00000156"/>
    </source>
</evidence>
<protein>
    <recommendedName>
        <fullName evidence="4">rhomboid protease</fullName>
        <ecNumber evidence="4">3.4.21.105</ecNumber>
    </recommendedName>
</protein>
<comment type="similarity">
    <text evidence="3">Belongs to the peptidase S54 family.</text>
</comment>
<dbReference type="SUPFAM" id="SSF144091">
    <property type="entry name" value="Rhomboid-like"/>
    <property type="match status" value="1"/>
</dbReference>
<evidence type="ECO:0000256" key="4">
    <source>
        <dbReference type="ARBA" id="ARBA00013039"/>
    </source>
</evidence>